<dbReference type="InterPro" id="IPR038726">
    <property type="entry name" value="PDDEXK_AddAB-type"/>
</dbReference>
<dbReference type="EMBL" id="MLJW01000008">
    <property type="protein sequence ID" value="OIR15760.1"/>
    <property type="molecule type" value="Genomic_DNA"/>
</dbReference>
<sequence length="870" mass="98577">MSSAERYFDLVARRILAAHPAPDLRGITILLPNYHAAQPLSQALMRIAQRPALLLPEMVTLNEWAQSVPLDMPVAADSRRSALLYQQLRKSKWFEYADLWSMTQELLKLFDELTHSLHELPGDAESFAAVVQQAYQARQNATLQLEARLVFELWHAMQDGAELDRARAYQQQLAKLAQQADRPLYVLRASEWETLEQRFLDEYEQRAVVKVFDLREMEMQSGAPLFFAATSLEQEARAAAMQVRLWLQAGKRDIAIVAQDRVVARRMRALLERAEVLVADETGWTFATLSVSTVLDRWLTALQSDFYHHDLLDLLKSPYIFADMAAGERKSAVYQLEQLLRKQGVVAGLEKFSTLVEHDAALHQPLARLRQAAALLEQGRKKPLAEWLAALRESLEVLGINSGLQQDDAGLQLLGALENWQQELAADEGRYRFSEWRRWLAQQLDTETFRDSSIDSPVRFTHLAATRWRAFDAVLLLGCDVDHLPGASDGGRWFNDAVRSSLNLHTRGTHAVRQHDDLRALLALNDSVLVTWQRDQNGEARLLSPFLQMLRDEHERAHGNDLSERELHAYLAAEEIHHATLPRSGQPAPSVATEAVPAGVSISGYNSLVACPYQFYARHILRLNELDEVPEAIEKRDYGERVHEILQRFHERYPQVSGHDTAEMDAALRKISEEVFADLLAQDFAARAWLARWYKSLPGYLDWQAENEAKGWRYAEAESKFDWQLEGVRLRGRIDRLDVRTDEKLVLDYKTQSEQLLRNKLKEPGEDVQLACYAYAHEAADAAFVSIENGKVKLVEPKDDVPLLAQLNAERLVNVMARVHGGAGLPANGIDQACMHCEIRGVCRKGEWISGYGIQDAGFSSSLPLEGEGR</sequence>
<comment type="caution">
    <text evidence="2">The sequence shown here is derived from an EMBL/GenBank/DDBJ whole genome shotgun (WGS) entry which is preliminary data.</text>
</comment>
<keyword evidence="2" id="KW-0067">ATP-binding</keyword>
<evidence type="ECO:0000259" key="1">
    <source>
        <dbReference type="Pfam" id="PF12705"/>
    </source>
</evidence>
<dbReference type="GO" id="GO:0003678">
    <property type="term" value="F:DNA helicase activity"/>
    <property type="evidence" value="ECO:0007669"/>
    <property type="project" value="UniProtKB-EC"/>
</dbReference>
<dbReference type="Pfam" id="PF12705">
    <property type="entry name" value="PDDEXK_1"/>
    <property type="match status" value="1"/>
</dbReference>
<name>A0A1J5THW6_9ZZZZ</name>
<reference evidence="2" key="1">
    <citation type="submission" date="2016-10" db="EMBL/GenBank/DDBJ databases">
        <title>Sequence of Gallionella enrichment culture.</title>
        <authorList>
            <person name="Poehlein A."/>
            <person name="Muehling M."/>
            <person name="Daniel R."/>
        </authorList>
    </citation>
    <scope>NUCLEOTIDE SEQUENCE</scope>
</reference>
<protein>
    <submittedName>
        <fullName evidence="2">ATP-dependent helicase/deoxyribonuclease subunit B</fullName>
        <ecNumber evidence="2">3.6.4.12</ecNumber>
    </submittedName>
</protein>
<gene>
    <name evidence="2" type="primary">rexB_1</name>
    <name evidence="2" type="ORF">GALL_32610</name>
</gene>
<proteinExistence type="predicted"/>
<dbReference type="EC" id="3.6.4.12" evidence="2"/>
<keyword evidence="2" id="KW-0547">Nucleotide-binding</keyword>
<dbReference type="Gene3D" id="3.90.320.10">
    <property type="match status" value="1"/>
</dbReference>
<dbReference type="SUPFAM" id="SSF52540">
    <property type="entry name" value="P-loop containing nucleoside triphosphate hydrolases"/>
    <property type="match status" value="1"/>
</dbReference>
<evidence type="ECO:0000313" key="2">
    <source>
        <dbReference type="EMBL" id="OIR15760.1"/>
    </source>
</evidence>
<keyword evidence="2" id="KW-0347">Helicase</keyword>
<dbReference type="AlphaFoldDB" id="A0A1J5THW6"/>
<dbReference type="InterPro" id="IPR027417">
    <property type="entry name" value="P-loop_NTPase"/>
</dbReference>
<dbReference type="InterPro" id="IPR011604">
    <property type="entry name" value="PDDEXK-like_dom_sf"/>
</dbReference>
<dbReference type="InterPro" id="IPR011335">
    <property type="entry name" value="Restrct_endonuc-II-like"/>
</dbReference>
<dbReference type="SUPFAM" id="SSF52980">
    <property type="entry name" value="Restriction endonuclease-like"/>
    <property type="match status" value="1"/>
</dbReference>
<keyword evidence="2" id="KW-0378">Hydrolase</keyword>
<organism evidence="2">
    <name type="scientific">mine drainage metagenome</name>
    <dbReference type="NCBI Taxonomy" id="410659"/>
    <lineage>
        <taxon>unclassified sequences</taxon>
        <taxon>metagenomes</taxon>
        <taxon>ecological metagenomes</taxon>
    </lineage>
</organism>
<accession>A0A1J5THW6</accession>
<feature type="domain" description="PD-(D/E)XK endonuclease-like" evidence="1">
    <location>
        <begin position="600"/>
        <end position="844"/>
    </location>
</feature>
<dbReference type="GO" id="GO:0016787">
    <property type="term" value="F:hydrolase activity"/>
    <property type="evidence" value="ECO:0007669"/>
    <property type="project" value="UniProtKB-KW"/>
</dbReference>